<evidence type="ECO:0000313" key="2">
    <source>
        <dbReference type="EMBL" id="VDN13708.1"/>
    </source>
</evidence>
<protein>
    <submittedName>
        <fullName evidence="2">Uncharacterized protein</fullName>
    </submittedName>
</protein>
<keyword evidence="3" id="KW-1185">Reference proteome</keyword>
<organism evidence="2 3">
    <name type="scientific">Dibothriocephalus latus</name>
    <name type="common">Fish tapeworm</name>
    <name type="synonym">Diphyllobothrium latum</name>
    <dbReference type="NCBI Taxonomy" id="60516"/>
    <lineage>
        <taxon>Eukaryota</taxon>
        <taxon>Metazoa</taxon>
        <taxon>Spiralia</taxon>
        <taxon>Lophotrochozoa</taxon>
        <taxon>Platyhelminthes</taxon>
        <taxon>Cestoda</taxon>
        <taxon>Eucestoda</taxon>
        <taxon>Diphyllobothriidea</taxon>
        <taxon>Diphyllobothriidae</taxon>
        <taxon>Dibothriocephalus</taxon>
    </lineage>
</organism>
<name>A0A3P7LUD8_DIBLA</name>
<dbReference type="Proteomes" id="UP000281553">
    <property type="component" value="Unassembled WGS sequence"/>
</dbReference>
<evidence type="ECO:0000256" key="1">
    <source>
        <dbReference type="SAM" id="MobiDB-lite"/>
    </source>
</evidence>
<gene>
    <name evidence="2" type="ORF">DILT_LOCUS9539</name>
</gene>
<sequence>MVRPFYSDQRRRDFEAQVSGQPTEAGQEESFSCSFSSAASGPSGSAPFFKVEVLVPASEPGSSSSSWGRGRNSPTALTRTFIESTGEAVRKFFCGSTHSYSFEDQRNILEYETYASEDDQMGRSGDLGDDCELGEVRRQHIVMTGEVWNSILTKAPKLIPTVRLDVQLLLGYSHVFLGYILKLQLTFPFRGTVNSLSPEMSTEILKYIFNSNVLIKYGFDDDYPAS</sequence>
<feature type="region of interest" description="Disordered" evidence="1">
    <location>
        <begin position="1"/>
        <end position="36"/>
    </location>
</feature>
<evidence type="ECO:0000313" key="3">
    <source>
        <dbReference type="Proteomes" id="UP000281553"/>
    </source>
</evidence>
<dbReference type="AlphaFoldDB" id="A0A3P7LUD8"/>
<reference evidence="2 3" key="1">
    <citation type="submission" date="2018-11" db="EMBL/GenBank/DDBJ databases">
        <authorList>
            <consortium name="Pathogen Informatics"/>
        </authorList>
    </citation>
    <scope>NUCLEOTIDE SEQUENCE [LARGE SCALE GENOMIC DNA]</scope>
</reference>
<dbReference type="EMBL" id="UYRU01057129">
    <property type="protein sequence ID" value="VDN13708.1"/>
    <property type="molecule type" value="Genomic_DNA"/>
</dbReference>
<proteinExistence type="predicted"/>
<accession>A0A3P7LUD8</accession>